<dbReference type="AlphaFoldDB" id="A0A4Y7T511"/>
<evidence type="ECO:0000313" key="9">
    <source>
        <dbReference type="EMBL" id="TEB29256.1"/>
    </source>
</evidence>
<dbReference type="GO" id="GO:0046872">
    <property type="term" value="F:metal ion binding"/>
    <property type="evidence" value="ECO:0007669"/>
    <property type="project" value="UniProtKB-KW"/>
</dbReference>
<comment type="similarity">
    <text evidence="2">Belongs to the metallo-dependent hydrolases superfamily. Adenosine and AMP deaminases family.</text>
</comment>
<reference evidence="9 10" key="1">
    <citation type="journal article" date="2019" name="Nat. Ecol. Evol.">
        <title>Megaphylogeny resolves global patterns of mushroom evolution.</title>
        <authorList>
            <person name="Varga T."/>
            <person name="Krizsan K."/>
            <person name="Foldi C."/>
            <person name="Dima B."/>
            <person name="Sanchez-Garcia M."/>
            <person name="Sanchez-Ramirez S."/>
            <person name="Szollosi G.J."/>
            <person name="Szarkandi J.G."/>
            <person name="Papp V."/>
            <person name="Albert L."/>
            <person name="Andreopoulos W."/>
            <person name="Angelini C."/>
            <person name="Antonin V."/>
            <person name="Barry K.W."/>
            <person name="Bougher N.L."/>
            <person name="Buchanan P."/>
            <person name="Buyck B."/>
            <person name="Bense V."/>
            <person name="Catcheside P."/>
            <person name="Chovatia M."/>
            <person name="Cooper J."/>
            <person name="Damon W."/>
            <person name="Desjardin D."/>
            <person name="Finy P."/>
            <person name="Geml J."/>
            <person name="Haridas S."/>
            <person name="Hughes K."/>
            <person name="Justo A."/>
            <person name="Karasinski D."/>
            <person name="Kautmanova I."/>
            <person name="Kiss B."/>
            <person name="Kocsube S."/>
            <person name="Kotiranta H."/>
            <person name="LaButti K.M."/>
            <person name="Lechner B.E."/>
            <person name="Liimatainen K."/>
            <person name="Lipzen A."/>
            <person name="Lukacs Z."/>
            <person name="Mihaltcheva S."/>
            <person name="Morgado L.N."/>
            <person name="Niskanen T."/>
            <person name="Noordeloos M.E."/>
            <person name="Ohm R.A."/>
            <person name="Ortiz-Santana B."/>
            <person name="Ovrebo C."/>
            <person name="Racz N."/>
            <person name="Riley R."/>
            <person name="Savchenko A."/>
            <person name="Shiryaev A."/>
            <person name="Soop K."/>
            <person name="Spirin V."/>
            <person name="Szebenyi C."/>
            <person name="Tomsovsky M."/>
            <person name="Tulloss R.E."/>
            <person name="Uehling J."/>
            <person name="Grigoriev I.V."/>
            <person name="Vagvolgyi C."/>
            <person name="Papp T."/>
            <person name="Martin F.M."/>
            <person name="Miettinen O."/>
            <person name="Hibbett D.S."/>
            <person name="Nagy L.G."/>
        </authorList>
    </citation>
    <scope>NUCLEOTIDE SEQUENCE [LARGE SCALE GENOMIC DNA]</scope>
    <source>
        <strain evidence="9 10">FP101781</strain>
    </source>
</reference>
<evidence type="ECO:0000256" key="2">
    <source>
        <dbReference type="ARBA" id="ARBA00006676"/>
    </source>
</evidence>
<dbReference type="GO" id="GO:0004000">
    <property type="term" value="F:adenosine deaminase activity"/>
    <property type="evidence" value="ECO:0007669"/>
    <property type="project" value="TreeGrafter"/>
</dbReference>
<dbReference type="InterPro" id="IPR001365">
    <property type="entry name" value="A_deaminase_dom"/>
</dbReference>
<comment type="cofactor">
    <cofactor evidence="1">
        <name>Zn(2+)</name>
        <dbReference type="ChEBI" id="CHEBI:29105"/>
    </cofactor>
</comment>
<dbReference type="Gene3D" id="3.20.20.140">
    <property type="entry name" value="Metal-dependent hydrolases"/>
    <property type="match status" value="1"/>
</dbReference>
<dbReference type="SUPFAM" id="SSF51556">
    <property type="entry name" value="Metallo-dependent hydrolases"/>
    <property type="match status" value="1"/>
</dbReference>
<accession>A0A4Y7T511</accession>
<dbReference type="InterPro" id="IPR006330">
    <property type="entry name" value="Ado/ade_deaminase"/>
</dbReference>
<evidence type="ECO:0000256" key="7">
    <source>
        <dbReference type="ARBA" id="ARBA00048787"/>
    </source>
</evidence>
<keyword evidence="3" id="KW-0479">Metal-binding</keyword>
<feature type="domain" description="Adenosine deaminase" evidence="8">
    <location>
        <begin position="29"/>
        <end position="343"/>
    </location>
</feature>
<comment type="caution">
    <text evidence="9">The sequence shown here is derived from an EMBL/GenBank/DDBJ whole genome shotgun (WGS) entry which is preliminary data.</text>
</comment>
<gene>
    <name evidence="9" type="ORF">FA13DRAFT_1734931</name>
</gene>
<protein>
    <submittedName>
        <fullName evidence="9">Adenosine deaminase-like protein</fullName>
    </submittedName>
</protein>
<keyword evidence="4" id="KW-0378">Hydrolase</keyword>
<keyword evidence="5" id="KW-0862">Zinc</keyword>
<evidence type="ECO:0000256" key="5">
    <source>
        <dbReference type="ARBA" id="ARBA00022833"/>
    </source>
</evidence>
<keyword evidence="10" id="KW-1185">Reference proteome</keyword>
<dbReference type="Pfam" id="PF00962">
    <property type="entry name" value="A_deaminase"/>
    <property type="match status" value="1"/>
</dbReference>
<dbReference type="PANTHER" id="PTHR11409">
    <property type="entry name" value="ADENOSINE DEAMINASE"/>
    <property type="match status" value="1"/>
</dbReference>
<dbReference type="PANTHER" id="PTHR11409:SF42">
    <property type="entry name" value="ADENOSINE DEAMINASE-LIKE PROTEIN"/>
    <property type="match status" value="1"/>
</dbReference>
<sequence>MTIDNIHGPAKAALDSLAKGQVAFLQSLPKAELHAHLNGSIPISTLEELAREYIASSGSKFSSGDMLETIENFKAGVKLEKIADFFSLFPVIYTLTSNPDALRRATRAVLNRFLDGDEPQCTYLELRTGPRKTDKMSREEYIRAVLDEVERYDEDRAGLIITLDRPTGPDNWKEILDIALKLKREGRRVLGVDLAGDPLKADVEDFRAFFAQAKEASLGVTLHIAETPDNSSEETLKLLSYQPDRLGHATFLDEKAIKIVTEENTPIEICLSSNLLCKTATDLETHHIRQYLRCDHPVAICTDDTLPFRTNLLAEYALLLAAPPLGLGLSEDEVRKVAEMSMNSRLKVLLKQ</sequence>
<proteinExistence type="inferred from homology"/>
<name>A0A4Y7T511_COPMI</name>
<dbReference type="GO" id="GO:0046103">
    <property type="term" value="P:inosine biosynthetic process"/>
    <property type="evidence" value="ECO:0007669"/>
    <property type="project" value="TreeGrafter"/>
</dbReference>
<evidence type="ECO:0000259" key="8">
    <source>
        <dbReference type="Pfam" id="PF00962"/>
    </source>
</evidence>
<evidence type="ECO:0000256" key="1">
    <source>
        <dbReference type="ARBA" id="ARBA00001947"/>
    </source>
</evidence>
<dbReference type="GO" id="GO:0006154">
    <property type="term" value="P:adenosine catabolic process"/>
    <property type="evidence" value="ECO:0007669"/>
    <property type="project" value="TreeGrafter"/>
</dbReference>
<dbReference type="EMBL" id="QPFP01000028">
    <property type="protein sequence ID" value="TEB29256.1"/>
    <property type="molecule type" value="Genomic_DNA"/>
</dbReference>
<evidence type="ECO:0000256" key="4">
    <source>
        <dbReference type="ARBA" id="ARBA00022801"/>
    </source>
</evidence>
<dbReference type="Proteomes" id="UP000298030">
    <property type="component" value="Unassembled WGS sequence"/>
</dbReference>
<evidence type="ECO:0000256" key="3">
    <source>
        <dbReference type="ARBA" id="ARBA00022723"/>
    </source>
</evidence>
<evidence type="ECO:0000256" key="6">
    <source>
        <dbReference type="ARBA" id="ARBA00023080"/>
    </source>
</evidence>
<comment type="catalytic activity">
    <reaction evidence="7">
        <text>N(6)-methyl-AMP + H2O + H(+) = IMP + methylamine</text>
        <dbReference type="Rhea" id="RHEA:16001"/>
        <dbReference type="ChEBI" id="CHEBI:15377"/>
        <dbReference type="ChEBI" id="CHEBI:15378"/>
        <dbReference type="ChEBI" id="CHEBI:58053"/>
        <dbReference type="ChEBI" id="CHEBI:59338"/>
        <dbReference type="ChEBI" id="CHEBI:144842"/>
    </reaction>
    <physiologicalReaction direction="left-to-right" evidence="7">
        <dbReference type="Rhea" id="RHEA:16002"/>
    </physiologicalReaction>
</comment>
<dbReference type="GO" id="GO:0009117">
    <property type="term" value="P:nucleotide metabolic process"/>
    <property type="evidence" value="ECO:0007669"/>
    <property type="project" value="UniProtKB-KW"/>
</dbReference>
<dbReference type="STRING" id="71717.A0A4Y7T511"/>
<keyword evidence="6" id="KW-0546">Nucleotide metabolism</keyword>
<evidence type="ECO:0000313" key="10">
    <source>
        <dbReference type="Proteomes" id="UP000298030"/>
    </source>
</evidence>
<organism evidence="9 10">
    <name type="scientific">Coprinellus micaceus</name>
    <name type="common">Glistening ink-cap mushroom</name>
    <name type="synonym">Coprinus micaceus</name>
    <dbReference type="NCBI Taxonomy" id="71717"/>
    <lineage>
        <taxon>Eukaryota</taxon>
        <taxon>Fungi</taxon>
        <taxon>Dikarya</taxon>
        <taxon>Basidiomycota</taxon>
        <taxon>Agaricomycotina</taxon>
        <taxon>Agaricomycetes</taxon>
        <taxon>Agaricomycetidae</taxon>
        <taxon>Agaricales</taxon>
        <taxon>Agaricineae</taxon>
        <taxon>Psathyrellaceae</taxon>
        <taxon>Coprinellus</taxon>
    </lineage>
</organism>
<dbReference type="OrthoDB" id="272271at2759"/>
<dbReference type="InterPro" id="IPR032466">
    <property type="entry name" value="Metal_Hydrolase"/>
</dbReference>